<protein>
    <recommendedName>
        <fullName evidence="4">Kinase</fullName>
        <ecNumber evidence="4">2.7.-.-</ecNumber>
    </recommendedName>
</protein>
<dbReference type="Pfam" id="PF03770">
    <property type="entry name" value="IPK"/>
    <property type="match status" value="1"/>
</dbReference>
<gene>
    <name evidence="5" type="ORF">ONB1V03_LOCUS4830</name>
</gene>
<dbReference type="AlphaFoldDB" id="A0A7R9QGB4"/>
<dbReference type="InterPro" id="IPR005522">
    <property type="entry name" value="IPK"/>
</dbReference>
<dbReference type="EC" id="2.7.-.-" evidence="4"/>
<evidence type="ECO:0000256" key="4">
    <source>
        <dbReference type="RuleBase" id="RU363090"/>
    </source>
</evidence>
<evidence type="ECO:0000256" key="3">
    <source>
        <dbReference type="ARBA" id="ARBA00022777"/>
    </source>
</evidence>
<evidence type="ECO:0000256" key="1">
    <source>
        <dbReference type="ARBA" id="ARBA00007374"/>
    </source>
</evidence>
<evidence type="ECO:0000313" key="6">
    <source>
        <dbReference type="Proteomes" id="UP000728032"/>
    </source>
</evidence>
<dbReference type="EMBL" id="OC916612">
    <property type="protein sequence ID" value="CAD7644734.1"/>
    <property type="molecule type" value="Genomic_DNA"/>
</dbReference>
<dbReference type="PANTHER" id="PTHR12400">
    <property type="entry name" value="INOSITOL POLYPHOSPHATE KINASE"/>
    <property type="match status" value="1"/>
</dbReference>
<comment type="similarity">
    <text evidence="1 4">Belongs to the inositol phosphokinase (IPK) family.</text>
</comment>
<proteinExistence type="inferred from homology"/>
<dbReference type="Proteomes" id="UP000728032">
    <property type="component" value="Unassembled WGS sequence"/>
</dbReference>
<dbReference type="EMBL" id="CAJPVJ010001787">
    <property type="protein sequence ID" value="CAG2165287.1"/>
    <property type="molecule type" value="Genomic_DNA"/>
</dbReference>
<dbReference type="Gene3D" id="3.30.470.160">
    <property type="entry name" value="Inositol polyphosphate kinase"/>
    <property type="match status" value="1"/>
</dbReference>
<dbReference type="SUPFAM" id="SSF56104">
    <property type="entry name" value="SAICAR synthase-like"/>
    <property type="match status" value="1"/>
</dbReference>
<organism evidence="5">
    <name type="scientific">Oppiella nova</name>
    <dbReference type="NCBI Taxonomy" id="334625"/>
    <lineage>
        <taxon>Eukaryota</taxon>
        <taxon>Metazoa</taxon>
        <taxon>Ecdysozoa</taxon>
        <taxon>Arthropoda</taxon>
        <taxon>Chelicerata</taxon>
        <taxon>Arachnida</taxon>
        <taxon>Acari</taxon>
        <taxon>Acariformes</taxon>
        <taxon>Sarcoptiformes</taxon>
        <taxon>Oribatida</taxon>
        <taxon>Brachypylina</taxon>
        <taxon>Oppioidea</taxon>
        <taxon>Oppiidae</taxon>
        <taxon>Oppiella</taxon>
    </lineage>
</organism>
<evidence type="ECO:0000313" key="5">
    <source>
        <dbReference type="EMBL" id="CAD7644734.1"/>
    </source>
</evidence>
<reference evidence="5" key="1">
    <citation type="submission" date="2020-11" db="EMBL/GenBank/DDBJ databases">
        <authorList>
            <person name="Tran Van P."/>
        </authorList>
    </citation>
    <scope>NUCLEOTIDE SEQUENCE</scope>
</reference>
<dbReference type="GO" id="GO:0000828">
    <property type="term" value="F:inositol hexakisphosphate kinase activity"/>
    <property type="evidence" value="ECO:0007669"/>
    <property type="project" value="TreeGrafter"/>
</dbReference>
<keyword evidence="2 4" id="KW-0808">Transferase</keyword>
<dbReference type="GO" id="GO:0005634">
    <property type="term" value="C:nucleus"/>
    <property type="evidence" value="ECO:0007669"/>
    <property type="project" value="TreeGrafter"/>
</dbReference>
<sequence>MSMMSIEMNTSGMATIGTQFPPVTYSSSFVTFIINEHFANESDIVAEEEESAKNENININNSKKSPQISNARSRWQALARSAFVRNHHNKTSQTSANNTVNTDAKNHTNGVVGGNHLKENHTNSVVLELFALNSLELSAPASDIILKSRSQNWVQLSGHEDSFALAGPGTIWKKRSSDDTEVRAYEALMNDSMCEMVPKFFRDVFYNGDYFIELEDLLFEYKDAAIMDIKMGTRTFLEDEVTNTKARQDLYDKMIKIDATAPTELEHQQRAVTKLTYMKFREALSSSSNLGFRIEGFKAGEDLQLCKDLKLVKHREEVKATLEAFLMHKNQVRLKLIDRLKQLALRFECSEFFNSHEVIGSSLLIIHNGKSAGVWMIDFAKTIPVPEGLTIDHKSQWHLGNHEDGYLFGLNHLIDILEECGDD</sequence>
<dbReference type="OrthoDB" id="338650at2759"/>
<dbReference type="GO" id="GO:0046854">
    <property type="term" value="P:phosphatidylinositol phosphate biosynthetic process"/>
    <property type="evidence" value="ECO:0007669"/>
    <property type="project" value="TreeGrafter"/>
</dbReference>
<keyword evidence="6" id="KW-1185">Reference proteome</keyword>
<dbReference type="InterPro" id="IPR038286">
    <property type="entry name" value="IPK_sf"/>
</dbReference>
<name>A0A7R9QGB4_9ACAR</name>
<keyword evidence="3 4" id="KW-0418">Kinase</keyword>
<accession>A0A7R9QGB4</accession>
<dbReference type="GO" id="GO:0032958">
    <property type="term" value="P:inositol phosphate biosynthetic process"/>
    <property type="evidence" value="ECO:0007669"/>
    <property type="project" value="InterPro"/>
</dbReference>
<dbReference type="PANTHER" id="PTHR12400:SF26">
    <property type="entry name" value="KINASE"/>
    <property type="match status" value="1"/>
</dbReference>
<evidence type="ECO:0000256" key="2">
    <source>
        <dbReference type="ARBA" id="ARBA00022679"/>
    </source>
</evidence>
<dbReference type="GO" id="GO:0005737">
    <property type="term" value="C:cytoplasm"/>
    <property type="evidence" value="ECO:0007669"/>
    <property type="project" value="TreeGrafter"/>
</dbReference>